<dbReference type="SUPFAM" id="SSF51905">
    <property type="entry name" value="FAD/NAD(P)-binding domain"/>
    <property type="match status" value="1"/>
</dbReference>
<keyword evidence="4" id="KW-0274">FAD</keyword>
<dbReference type="InterPro" id="IPR051205">
    <property type="entry name" value="UbiH/COQ6_monooxygenase"/>
</dbReference>
<reference evidence="8 9" key="1">
    <citation type="submission" date="2018-11" db="EMBL/GenBank/DDBJ databases">
        <title>Whole genome sequencing of an environmental sample.</title>
        <authorList>
            <person name="Sarangi A.N."/>
            <person name="Singh D."/>
            <person name="Tripathy S."/>
        </authorList>
    </citation>
    <scope>NUCLEOTIDE SEQUENCE [LARGE SCALE GENOMIC DNA]</scope>
    <source>
        <strain evidence="8 9">Lakshadweep</strain>
    </source>
</reference>
<dbReference type="PROSITE" id="PS01304">
    <property type="entry name" value="UBIH"/>
    <property type="match status" value="1"/>
</dbReference>
<evidence type="ECO:0000256" key="4">
    <source>
        <dbReference type="ARBA" id="ARBA00022827"/>
    </source>
</evidence>
<dbReference type="GO" id="GO:0006744">
    <property type="term" value="P:ubiquinone biosynthetic process"/>
    <property type="evidence" value="ECO:0007669"/>
    <property type="project" value="InterPro"/>
</dbReference>
<gene>
    <name evidence="8" type="ORF">DYY88_04320</name>
</gene>
<evidence type="ECO:0000256" key="1">
    <source>
        <dbReference type="ARBA" id="ARBA00001974"/>
    </source>
</evidence>
<dbReference type="OrthoDB" id="9766816at2"/>
<dbReference type="NCBIfam" id="TIGR01988">
    <property type="entry name" value="Ubi-OHases"/>
    <property type="match status" value="1"/>
</dbReference>
<evidence type="ECO:0000259" key="7">
    <source>
        <dbReference type="Pfam" id="PF01494"/>
    </source>
</evidence>
<evidence type="ECO:0000313" key="9">
    <source>
        <dbReference type="Proteomes" id="UP000292459"/>
    </source>
</evidence>
<dbReference type="GO" id="GO:0016705">
    <property type="term" value="F:oxidoreductase activity, acting on paired donors, with incorporation or reduction of molecular oxygen"/>
    <property type="evidence" value="ECO:0007669"/>
    <property type="project" value="InterPro"/>
</dbReference>
<dbReference type="AlphaFoldDB" id="A0A4Q7EGR4"/>
<dbReference type="NCBIfam" id="NF005612">
    <property type="entry name" value="PRK07364.1"/>
    <property type="match status" value="1"/>
</dbReference>
<proteinExistence type="inferred from homology"/>
<dbReference type="PRINTS" id="PR00420">
    <property type="entry name" value="RNGMNOXGNASE"/>
</dbReference>
<dbReference type="PANTHER" id="PTHR43876:SF7">
    <property type="entry name" value="UBIQUINONE BIOSYNTHESIS MONOOXYGENASE COQ6, MITOCHONDRIAL"/>
    <property type="match status" value="1"/>
</dbReference>
<comment type="cofactor">
    <cofactor evidence="1">
        <name>FAD</name>
        <dbReference type="ChEBI" id="CHEBI:57692"/>
    </cofactor>
</comment>
<evidence type="ECO:0000256" key="6">
    <source>
        <dbReference type="ARBA" id="ARBA00023033"/>
    </source>
</evidence>
<evidence type="ECO:0000256" key="3">
    <source>
        <dbReference type="ARBA" id="ARBA00022630"/>
    </source>
</evidence>
<keyword evidence="5" id="KW-0560">Oxidoreductase</keyword>
<dbReference type="InterPro" id="IPR018168">
    <property type="entry name" value="Ubi_Hdrlase_CS"/>
</dbReference>
<dbReference type="GO" id="GO:0071949">
    <property type="term" value="F:FAD binding"/>
    <property type="evidence" value="ECO:0007669"/>
    <property type="project" value="InterPro"/>
</dbReference>
<dbReference type="RefSeq" id="WP_044151052.1">
    <property type="nucleotide sequence ID" value="NZ_QVFV01000001.1"/>
</dbReference>
<accession>A0A4Q7EGR4</accession>
<comment type="caution">
    <text evidence="8">The sequence shown here is derived from an EMBL/GenBank/DDBJ whole genome shotgun (WGS) entry which is preliminary data.</text>
</comment>
<dbReference type="Pfam" id="PF01494">
    <property type="entry name" value="FAD_binding_3"/>
    <property type="match status" value="1"/>
</dbReference>
<comment type="similarity">
    <text evidence="2">Belongs to the UbiH/COQ6 family.</text>
</comment>
<feature type="domain" description="FAD-binding" evidence="7">
    <location>
        <begin position="18"/>
        <end position="332"/>
    </location>
</feature>
<dbReference type="GO" id="GO:0004497">
    <property type="term" value="F:monooxygenase activity"/>
    <property type="evidence" value="ECO:0007669"/>
    <property type="project" value="UniProtKB-KW"/>
</dbReference>
<dbReference type="InterPro" id="IPR010971">
    <property type="entry name" value="UbiH/COQ6"/>
</dbReference>
<dbReference type="EMBL" id="QVFV01000001">
    <property type="protein sequence ID" value="RZM82472.1"/>
    <property type="molecule type" value="Genomic_DNA"/>
</dbReference>
<keyword evidence="3" id="KW-0285">Flavoprotein</keyword>
<dbReference type="InterPro" id="IPR002938">
    <property type="entry name" value="FAD-bd"/>
</dbReference>
<evidence type="ECO:0000313" key="8">
    <source>
        <dbReference type="EMBL" id="RZM82472.1"/>
    </source>
</evidence>
<keyword evidence="9" id="KW-1185">Reference proteome</keyword>
<dbReference type="PANTHER" id="PTHR43876">
    <property type="entry name" value="UBIQUINONE BIOSYNTHESIS MONOOXYGENASE COQ6, MITOCHONDRIAL"/>
    <property type="match status" value="1"/>
</dbReference>
<protein>
    <submittedName>
        <fullName evidence="8">FAD-dependent hydroxylase</fullName>
    </submittedName>
</protein>
<name>A0A4Q7EGR4_9CYAN</name>
<dbReference type="Gene3D" id="3.50.50.60">
    <property type="entry name" value="FAD/NAD(P)-binding domain"/>
    <property type="match status" value="2"/>
</dbReference>
<sequence>MPELLSTDCSQSFHSHHCDIAIVGGGVVGTTLAAALAGSGLSVLIIEAQTLEGAAARERGYALSPLSGQILDGIGVWERIFPYIGKYHDIYLSDADCPRLVKFHPQDLGTEFLGYVGEHRIMLSALQDFINSERETVQWLCPAQLQQVTYQSEAVILDVEVEGQLQQVRSRLVVGADGPQSYIRQTAGIQTWGWKYWQSCLTFMITHTAPRNDIAFERFWPDGPMGVLPLTGDRYHIVWTAPHAEAKALQNMEEDEFLAELEYYTGGFLGKLTLTSDRRVFPVQLFQSRQYVRPRVALVGDAAHRCHPVAGQGLNLGIRDAAALAQVLTTAWARGEDLGNLAVLRRYERWRKVENLAILGFTDFLDRIFSNHWWPILQIRRLGLWLLRNVPPFKVLALKFMTGFWGRRPTLAQARTKANQPSPVAHNSLL</sequence>
<dbReference type="FunFam" id="3.50.50.60:FF:000021">
    <property type="entry name" value="Ubiquinone biosynthesis monooxygenase COQ6"/>
    <property type="match status" value="1"/>
</dbReference>
<dbReference type="InterPro" id="IPR036188">
    <property type="entry name" value="FAD/NAD-bd_sf"/>
</dbReference>
<dbReference type="GO" id="GO:0110142">
    <property type="term" value="C:ubiquinone biosynthesis complex"/>
    <property type="evidence" value="ECO:0007669"/>
    <property type="project" value="UniProtKB-ARBA"/>
</dbReference>
<organism evidence="8 9">
    <name type="scientific">Leptolyngbya iicbica LK</name>
    <dbReference type="NCBI Taxonomy" id="2294035"/>
    <lineage>
        <taxon>Bacteria</taxon>
        <taxon>Bacillati</taxon>
        <taxon>Cyanobacteriota</taxon>
        <taxon>Cyanophyceae</taxon>
        <taxon>Leptolyngbyales</taxon>
        <taxon>Leptolyngbyaceae</taxon>
        <taxon>Leptolyngbya group</taxon>
        <taxon>Leptolyngbya</taxon>
        <taxon>Leptolyngbya iicbica</taxon>
    </lineage>
</organism>
<evidence type="ECO:0000256" key="5">
    <source>
        <dbReference type="ARBA" id="ARBA00023002"/>
    </source>
</evidence>
<dbReference type="Proteomes" id="UP000292459">
    <property type="component" value="Unassembled WGS sequence"/>
</dbReference>
<keyword evidence="6" id="KW-0503">Monooxygenase</keyword>
<evidence type="ECO:0000256" key="2">
    <source>
        <dbReference type="ARBA" id="ARBA00005349"/>
    </source>
</evidence>